<gene>
    <name evidence="1" type="ORF">NC653_005492</name>
</gene>
<evidence type="ECO:0000313" key="2">
    <source>
        <dbReference type="Proteomes" id="UP001164929"/>
    </source>
</evidence>
<keyword evidence="2" id="KW-1185">Reference proteome</keyword>
<comment type="caution">
    <text evidence="1">The sequence shown here is derived from an EMBL/GenBank/DDBJ whole genome shotgun (WGS) entry which is preliminary data.</text>
</comment>
<accession>A0AAD6RBZ2</accession>
<organism evidence="1 2">
    <name type="scientific">Populus alba x Populus x berolinensis</name>
    <dbReference type="NCBI Taxonomy" id="444605"/>
    <lineage>
        <taxon>Eukaryota</taxon>
        <taxon>Viridiplantae</taxon>
        <taxon>Streptophyta</taxon>
        <taxon>Embryophyta</taxon>
        <taxon>Tracheophyta</taxon>
        <taxon>Spermatophyta</taxon>
        <taxon>Magnoliopsida</taxon>
        <taxon>eudicotyledons</taxon>
        <taxon>Gunneridae</taxon>
        <taxon>Pentapetalae</taxon>
        <taxon>rosids</taxon>
        <taxon>fabids</taxon>
        <taxon>Malpighiales</taxon>
        <taxon>Salicaceae</taxon>
        <taxon>Saliceae</taxon>
        <taxon>Populus</taxon>
    </lineage>
</organism>
<proteinExistence type="predicted"/>
<sequence length="122" mass="13928">MGTNLLALYKNFLGCTKLKDWCINLLWVNQNVAAIVRGKSTKELLPCANMTAEKTRSNRLEKPEKKLITAAYSLLPILSENMACCIGWQSDNGFNENKQLKQCRRYLTALTRDWLLHSILPL</sequence>
<protein>
    <submittedName>
        <fullName evidence="1">Uncharacterized protein</fullName>
    </submittedName>
</protein>
<dbReference type="Proteomes" id="UP001164929">
    <property type="component" value="Chromosome 2"/>
</dbReference>
<reference evidence="1" key="1">
    <citation type="journal article" date="2023" name="Mol. Ecol. Resour.">
        <title>Chromosome-level genome assembly of a triploid poplar Populus alba 'Berolinensis'.</title>
        <authorList>
            <person name="Chen S."/>
            <person name="Yu Y."/>
            <person name="Wang X."/>
            <person name="Wang S."/>
            <person name="Zhang T."/>
            <person name="Zhou Y."/>
            <person name="He R."/>
            <person name="Meng N."/>
            <person name="Wang Y."/>
            <person name="Liu W."/>
            <person name="Liu Z."/>
            <person name="Liu J."/>
            <person name="Guo Q."/>
            <person name="Huang H."/>
            <person name="Sederoff R.R."/>
            <person name="Wang G."/>
            <person name="Qu G."/>
            <person name="Chen S."/>
        </authorList>
    </citation>
    <scope>NUCLEOTIDE SEQUENCE</scope>
    <source>
        <strain evidence="1">SC-2020</strain>
    </source>
</reference>
<name>A0AAD6RBZ2_9ROSI</name>
<dbReference type="AlphaFoldDB" id="A0AAD6RBZ2"/>
<evidence type="ECO:0000313" key="1">
    <source>
        <dbReference type="EMBL" id="KAJ7006150.1"/>
    </source>
</evidence>
<dbReference type="EMBL" id="JAQIZT010000002">
    <property type="protein sequence ID" value="KAJ7006150.1"/>
    <property type="molecule type" value="Genomic_DNA"/>
</dbReference>